<dbReference type="GO" id="GO:0004252">
    <property type="term" value="F:serine-type endopeptidase activity"/>
    <property type="evidence" value="ECO:0007669"/>
    <property type="project" value="InterPro"/>
</dbReference>
<dbReference type="GO" id="GO:0006508">
    <property type="term" value="P:proteolysis"/>
    <property type="evidence" value="ECO:0007669"/>
    <property type="project" value="UniProtKB-KW"/>
</dbReference>
<dbReference type="FunFam" id="1.20.1540.10:FF:000027">
    <property type="entry name" value="Rhomboid family intramembrane serine protease"/>
    <property type="match status" value="1"/>
</dbReference>
<evidence type="ECO:0000313" key="10">
    <source>
        <dbReference type="EMBL" id="MYM54790.1"/>
    </source>
</evidence>
<evidence type="ECO:0000256" key="3">
    <source>
        <dbReference type="ARBA" id="ARBA00022692"/>
    </source>
</evidence>
<protein>
    <submittedName>
        <fullName evidence="10">Rhomboid family intramembrane serine protease</fullName>
    </submittedName>
</protein>
<evidence type="ECO:0000256" key="5">
    <source>
        <dbReference type="ARBA" id="ARBA00022989"/>
    </source>
</evidence>
<evidence type="ECO:0000256" key="6">
    <source>
        <dbReference type="ARBA" id="ARBA00023136"/>
    </source>
</evidence>
<feature type="domain" description="Peptidase S54 rhomboid" evidence="9">
    <location>
        <begin position="61"/>
        <end position="210"/>
    </location>
</feature>
<reference evidence="10 11" key="1">
    <citation type="submission" date="2020-01" db="EMBL/GenBank/DDBJ databases">
        <authorList>
            <person name="Chen S."/>
        </authorList>
    </citation>
    <scope>NUCLEOTIDE SEQUENCE [LARGE SCALE GENOMIC DNA]</scope>
    <source>
        <strain evidence="10 11">GS-10</strain>
    </source>
</reference>
<dbReference type="Pfam" id="PF01694">
    <property type="entry name" value="Rhomboid"/>
    <property type="match status" value="1"/>
</dbReference>
<dbReference type="GO" id="GO:0016020">
    <property type="term" value="C:membrane"/>
    <property type="evidence" value="ECO:0007669"/>
    <property type="project" value="UniProtKB-SubCell"/>
</dbReference>
<evidence type="ECO:0000256" key="4">
    <source>
        <dbReference type="ARBA" id="ARBA00022801"/>
    </source>
</evidence>
<feature type="transmembrane region" description="Helical" evidence="8">
    <location>
        <begin position="62"/>
        <end position="86"/>
    </location>
</feature>
<dbReference type="InterPro" id="IPR022764">
    <property type="entry name" value="Peptidase_S54_rhomboid_dom"/>
</dbReference>
<comment type="caution">
    <text evidence="10">The sequence shown here is derived from an EMBL/GenBank/DDBJ whole genome shotgun (WGS) entry which is preliminary data.</text>
</comment>
<dbReference type="AlphaFoldDB" id="A0A6L8LJW8"/>
<dbReference type="SUPFAM" id="SSF144091">
    <property type="entry name" value="Rhomboid-like"/>
    <property type="match status" value="1"/>
</dbReference>
<feature type="transmembrane region" description="Helical" evidence="8">
    <location>
        <begin position="124"/>
        <end position="144"/>
    </location>
</feature>
<keyword evidence="10" id="KW-0645">Protease</keyword>
<name>A0A6L8LJW8_9RHOB</name>
<keyword evidence="4" id="KW-0378">Hydrolase</keyword>
<keyword evidence="11" id="KW-1185">Reference proteome</keyword>
<feature type="transmembrane region" description="Helical" evidence="8">
    <location>
        <begin position="151"/>
        <end position="179"/>
    </location>
</feature>
<evidence type="ECO:0000256" key="7">
    <source>
        <dbReference type="SAM" id="MobiDB-lite"/>
    </source>
</evidence>
<organism evidence="10 11">
    <name type="scientific">Thalassovita mangrovi</name>
    <dbReference type="NCBI Taxonomy" id="2692236"/>
    <lineage>
        <taxon>Bacteria</taxon>
        <taxon>Pseudomonadati</taxon>
        <taxon>Pseudomonadota</taxon>
        <taxon>Alphaproteobacteria</taxon>
        <taxon>Rhodobacterales</taxon>
        <taxon>Roseobacteraceae</taxon>
        <taxon>Thalassovita</taxon>
    </lineage>
</organism>
<feature type="transmembrane region" description="Helical" evidence="8">
    <location>
        <begin position="191"/>
        <end position="212"/>
    </location>
</feature>
<dbReference type="InterPro" id="IPR035952">
    <property type="entry name" value="Rhomboid-like_sf"/>
</dbReference>
<feature type="transmembrane region" description="Helical" evidence="8">
    <location>
        <begin position="98"/>
        <end position="118"/>
    </location>
</feature>
<keyword evidence="6 8" id="KW-0472">Membrane</keyword>
<keyword evidence="3 8" id="KW-0812">Transmembrane</keyword>
<evidence type="ECO:0000256" key="2">
    <source>
        <dbReference type="ARBA" id="ARBA00009045"/>
    </source>
</evidence>
<dbReference type="PANTHER" id="PTHR43731:SF14">
    <property type="entry name" value="PRESENILIN-ASSOCIATED RHOMBOID-LIKE PROTEIN, MITOCHONDRIAL"/>
    <property type="match status" value="1"/>
</dbReference>
<comment type="subcellular location">
    <subcellularLocation>
        <location evidence="1">Membrane</location>
        <topology evidence="1">Multi-pass membrane protein</topology>
    </subcellularLocation>
</comment>
<dbReference type="Proteomes" id="UP000479043">
    <property type="component" value="Unassembled WGS sequence"/>
</dbReference>
<dbReference type="EMBL" id="WWEN01000002">
    <property type="protein sequence ID" value="MYM54790.1"/>
    <property type="molecule type" value="Genomic_DNA"/>
</dbReference>
<feature type="region of interest" description="Disordered" evidence="7">
    <location>
        <begin position="246"/>
        <end position="265"/>
    </location>
</feature>
<evidence type="ECO:0000256" key="8">
    <source>
        <dbReference type="SAM" id="Phobius"/>
    </source>
</evidence>
<proteinExistence type="inferred from homology"/>
<dbReference type="RefSeq" id="WP_160972462.1">
    <property type="nucleotide sequence ID" value="NZ_WWEN01000002.1"/>
</dbReference>
<evidence type="ECO:0000256" key="1">
    <source>
        <dbReference type="ARBA" id="ARBA00004141"/>
    </source>
</evidence>
<dbReference type="PANTHER" id="PTHR43731">
    <property type="entry name" value="RHOMBOID PROTEASE"/>
    <property type="match status" value="1"/>
</dbReference>
<sequence>MFPIRDHNPSLSTPYVTYALMLVNVLVFLSYVSLFGDQRALGAFFDQWALIPARVSQGEGMITLFTTMFMHGGFMHLAGNMLFLWIFGDNLEDEMGHVGYLLFYLASGLAAALVHVMAAPHSPVPTVGASGAIAGVMGGYLLLYPKARIDILFIFIIFFRIFSVPAWVMLGIWFVIQLIAGTEADATMGGVAYWAHAGGFIAGFILTLPVWLRKGGTGYWNQYHGRPPHPEAEYELTPTRIPRVRRRGAPPRVTRVPRVKRKKDD</sequence>
<feature type="transmembrane region" description="Helical" evidence="8">
    <location>
        <begin position="15"/>
        <end position="34"/>
    </location>
</feature>
<keyword evidence="5 8" id="KW-1133">Transmembrane helix</keyword>
<evidence type="ECO:0000313" key="11">
    <source>
        <dbReference type="Proteomes" id="UP000479043"/>
    </source>
</evidence>
<accession>A0A6L8LJW8</accession>
<gene>
    <name evidence="10" type="ORF">GR167_05710</name>
</gene>
<comment type="similarity">
    <text evidence="2">Belongs to the peptidase S54 family.</text>
</comment>
<dbReference type="Gene3D" id="1.20.1540.10">
    <property type="entry name" value="Rhomboid-like"/>
    <property type="match status" value="1"/>
</dbReference>
<dbReference type="InterPro" id="IPR050925">
    <property type="entry name" value="Rhomboid_protease_S54"/>
</dbReference>
<evidence type="ECO:0000259" key="9">
    <source>
        <dbReference type="Pfam" id="PF01694"/>
    </source>
</evidence>